<dbReference type="OrthoDB" id="2351415at2"/>
<keyword evidence="1" id="KW-1133">Transmembrane helix</keyword>
<dbReference type="KEGG" id="bco:Bcell_3113"/>
<dbReference type="InterPro" id="IPR016975">
    <property type="entry name" value="Cell_wall_LiaF"/>
</dbReference>
<evidence type="ECO:0000313" key="4">
    <source>
        <dbReference type="Proteomes" id="UP000001401"/>
    </source>
</evidence>
<dbReference type="AlphaFoldDB" id="E6TZQ0"/>
<dbReference type="Pfam" id="PF09922">
    <property type="entry name" value="LiaF-like_C"/>
    <property type="match status" value="1"/>
</dbReference>
<evidence type="ECO:0000256" key="1">
    <source>
        <dbReference type="SAM" id="Phobius"/>
    </source>
</evidence>
<name>E6TZQ0_EVAC2</name>
<feature type="transmembrane region" description="Helical" evidence="1">
    <location>
        <begin position="12"/>
        <end position="45"/>
    </location>
</feature>
<keyword evidence="1" id="KW-0812">Transmembrane</keyword>
<evidence type="ECO:0000259" key="2">
    <source>
        <dbReference type="Pfam" id="PF09922"/>
    </source>
</evidence>
<organism evidence="3 4">
    <name type="scientific">Evansella cellulosilytica (strain ATCC 21833 / DSM 2522 / FERM P-1141 / JCM 9156 / N-4)</name>
    <name type="common">Bacillus cellulosilyticus</name>
    <dbReference type="NCBI Taxonomy" id="649639"/>
    <lineage>
        <taxon>Bacteria</taxon>
        <taxon>Bacillati</taxon>
        <taxon>Bacillota</taxon>
        <taxon>Bacilli</taxon>
        <taxon>Bacillales</taxon>
        <taxon>Bacillaceae</taxon>
        <taxon>Evansella</taxon>
    </lineage>
</organism>
<dbReference type="Proteomes" id="UP000001401">
    <property type="component" value="Chromosome"/>
</dbReference>
<protein>
    <recommendedName>
        <fullName evidence="2">Cell wall-active antibiotics response LiaF-like C-terminal domain-containing protein</fullName>
    </recommendedName>
</protein>
<dbReference type="InterPro" id="IPR024425">
    <property type="entry name" value="LiaF-like_C"/>
</dbReference>
<accession>E6TZQ0</accession>
<dbReference type="InterPro" id="IPR047793">
    <property type="entry name" value="LiaF_C"/>
</dbReference>
<feature type="domain" description="Cell wall-active antibiotics response LiaF-like C-terminal" evidence="2">
    <location>
        <begin position="128"/>
        <end position="240"/>
    </location>
</feature>
<dbReference type="PIRSF" id="PIRSF031509">
    <property type="entry name" value="Cell_wall_LiaF/YvqF"/>
    <property type="match status" value="1"/>
</dbReference>
<dbReference type="STRING" id="649639.Bcell_3113"/>
<dbReference type="NCBIfam" id="NF040535">
    <property type="entry name" value="LiaF_C_term"/>
    <property type="match status" value="1"/>
</dbReference>
<feature type="transmembrane region" description="Helical" evidence="1">
    <location>
        <begin position="57"/>
        <end position="89"/>
    </location>
</feature>
<proteinExistence type="predicted"/>
<keyword evidence="1" id="KW-0472">Membrane</keyword>
<evidence type="ECO:0000313" key="3">
    <source>
        <dbReference type="EMBL" id="ADU31356.1"/>
    </source>
</evidence>
<reference evidence="3 4" key="1">
    <citation type="submission" date="2010-12" db="EMBL/GenBank/DDBJ databases">
        <title>Complete sequence of Bacillus cellulosilyticus DSM 2522.</title>
        <authorList>
            <consortium name="US DOE Joint Genome Institute"/>
            <person name="Lucas S."/>
            <person name="Copeland A."/>
            <person name="Lapidus A."/>
            <person name="Cheng J.-F."/>
            <person name="Bruce D."/>
            <person name="Goodwin L."/>
            <person name="Pitluck S."/>
            <person name="Chertkov O."/>
            <person name="Detter J.C."/>
            <person name="Han C."/>
            <person name="Tapia R."/>
            <person name="Land M."/>
            <person name="Hauser L."/>
            <person name="Jeffries C."/>
            <person name="Kyrpides N."/>
            <person name="Ivanova N."/>
            <person name="Mikhailova N."/>
            <person name="Brumm P."/>
            <person name="Mead D."/>
            <person name="Woyke T."/>
        </authorList>
    </citation>
    <scope>NUCLEOTIDE SEQUENCE [LARGE SCALE GENOMIC DNA]</scope>
    <source>
        <strain evidence="4">ATCC 21833 / DSM 2522 / FERM P-1141 / JCM 9156 / N-4</strain>
    </source>
</reference>
<gene>
    <name evidence="3" type="ordered locus">Bcell_3113</name>
</gene>
<dbReference type="EMBL" id="CP002394">
    <property type="protein sequence ID" value="ADU31356.1"/>
    <property type="molecule type" value="Genomic_DNA"/>
</dbReference>
<sequence length="243" mass="27919">MFQRFSTNTLSLLLLIGVALLFIELFFFNSGLVFTLIFFSFLIFIGRKQYESTFGKILFGFGCIVLFFTVLNMFAFRFLAIALVILFFIHYQKSKEEPEYLSPQFGDENINALPEPIVKVEPLFQNKFFGNQQTSESPYQWRDINIHGGVGDRVIDLSNTVLPEDAVISIRHIVGNIKIYVPYEVEVHVHHSSLLGRATIFHKRHTKLFNESISYYTEGYGVNTPRVKIVTSVVSGDIEVKRI</sequence>
<dbReference type="eggNOG" id="COG4758">
    <property type="taxonomic scope" value="Bacteria"/>
</dbReference>
<dbReference type="GO" id="GO:0016020">
    <property type="term" value="C:membrane"/>
    <property type="evidence" value="ECO:0007669"/>
    <property type="project" value="InterPro"/>
</dbReference>
<dbReference type="RefSeq" id="WP_013489687.1">
    <property type="nucleotide sequence ID" value="NC_014829.1"/>
</dbReference>
<dbReference type="HOGENOM" id="CLU_074089_1_1_9"/>
<keyword evidence="4" id="KW-1185">Reference proteome</keyword>